<protein>
    <submittedName>
        <fullName evidence="1">Uncharacterized protein</fullName>
    </submittedName>
</protein>
<sequence length="116" mass="13132">PVPDAKLDLDVRPRLDLNLGPRTRPRSRLWPRHLASTRDSRPVTLDSTLSLTLSVDLDRVTVRLGVMSQVKIRSRIRSVAGKFPSWDRGWGQVTKLGPRLRSGLKWGPGSRFDPKE</sequence>
<reference evidence="1 2" key="1">
    <citation type="journal article" date="2021" name="BMC Genomics">
        <title>Datura genome reveals duplications of psychoactive alkaloid biosynthetic genes and high mutation rate following tissue culture.</title>
        <authorList>
            <person name="Rajewski A."/>
            <person name="Carter-House D."/>
            <person name="Stajich J."/>
            <person name="Litt A."/>
        </authorList>
    </citation>
    <scope>NUCLEOTIDE SEQUENCE [LARGE SCALE GENOMIC DNA]</scope>
    <source>
        <strain evidence="1">AR-01</strain>
    </source>
</reference>
<feature type="non-terminal residue" evidence="1">
    <location>
        <position position="1"/>
    </location>
</feature>
<keyword evidence="2" id="KW-1185">Reference proteome</keyword>
<gene>
    <name evidence="1" type="ORF">HAX54_018947</name>
</gene>
<proteinExistence type="predicted"/>
<organism evidence="1 2">
    <name type="scientific">Datura stramonium</name>
    <name type="common">Jimsonweed</name>
    <name type="synonym">Common thornapple</name>
    <dbReference type="NCBI Taxonomy" id="4076"/>
    <lineage>
        <taxon>Eukaryota</taxon>
        <taxon>Viridiplantae</taxon>
        <taxon>Streptophyta</taxon>
        <taxon>Embryophyta</taxon>
        <taxon>Tracheophyta</taxon>
        <taxon>Spermatophyta</taxon>
        <taxon>Magnoliopsida</taxon>
        <taxon>eudicotyledons</taxon>
        <taxon>Gunneridae</taxon>
        <taxon>Pentapetalae</taxon>
        <taxon>asterids</taxon>
        <taxon>lamiids</taxon>
        <taxon>Solanales</taxon>
        <taxon>Solanaceae</taxon>
        <taxon>Solanoideae</taxon>
        <taxon>Datureae</taxon>
        <taxon>Datura</taxon>
    </lineage>
</organism>
<dbReference type="Proteomes" id="UP000823775">
    <property type="component" value="Unassembled WGS sequence"/>
</dbReference>
<evidence type="ECO:0000313" key="2">
    <source>
        <dbReference type="Proteomes" id="UP000823775"/>
    </source>
</evidence>
<comment type="caution">
    <text evidence="1">The sequence shown here is derived from an EMBL/GenBank/DDBJ whole genome shotgun (WGS) entry which is preliminary data.</text>
</comment>
<accession>A0ABS8UQI6</accession>
<evidence type="ECO:0000313" key="1">
    <source>
        <dbReference type="EMBL" id="MCD9560330.1"/>
    </source>
</evidence>
<name>A0ABS8UQI6_DATST</name>
<dbReference type="EMBL" id="JACEIK010002301">
    <property type="protein sequence ID" value="MCD9560330.1"/>
    <property type="molecule type" value="Genomic_DNA"/>
</dbReference>